<dbReference type="RefSeq" id="WP_211428408.1">
    <property type="nucleotide sequence ID" value="NZ_CP072648.1"/>
</dbReference>
<dbReference type="InterPro" id="IPR003509">
    <property type="entry name" value="UPF0102_YraN-like"/>
</dbReference>
<evidence type="ECO:0000256" key="2">
    <source>
        <dbReference type="HAMAP-Rule" id="MF_00048"/>
    </source>
</evidence>
<dbReference type="Proteomes" id="UP000676506">
    <property type="component" value="Chromosome 1"/>
</dbReference>
<dbReference type="Gene3D" id="3.40.1350.10">
    <property type="match status" value="1"/>
</dbReference>
<accession>A0ABX8BA46</accession>
<organism evidence="3 4">
    <name type="scientific">Chloracidobacterium validum</name>
    <dbReference type="NCBI Taxonomy" id="2821543"/>
    <lineage>
        <taxon>Bacteria</taxon>
        <taxon>Pseudomonadati</taxon>
        <taxon>Acidobacteriota</taxon>
        <taxon>Terriglobia</taxon>
        <taxon>Terriglobales</taxon>
        <taxon>Acidobacteriaceae</taxon>
        <taxon>Chloracidobacterium</taxon>
    </lineage>
</organism>
<dbReference type="Pfam" id="PF02021">
    <property type="entry name" value="UPF0102"/>
    <property type="match status" value="1"/>
</dbReference>
<reference evidence="3 4" key="1">
    <citation type="submission" date="2021-03" db="EMBL/GenBank/DDBJ databases">
        <title>Genomic and phenotypic characterization of Chloracidobacterium isolates provides evidence for multiple species.</title>
        <authorList>
            <person name="Saini M.K."/>
            <person name="Costas A.M.G."/>
            <person name="Tank M."/>
            <person name="Bryant D.A."/>
        </authorList>
    </citation>
    <scope>NUCLEOTIDE SEQUENCE [LARGE SCALE GENOMIC DNA]</scope>
    <source>
        <strain evidence="3 4">BV2-C</strain>
    </source>
</reference>
<protein>
    <recommendedName>
        <fullName evidence="2">UPF0102 protein J8C06_09205</fullName>
    </recommendedName>
</protein>
<name>A0ABX8BA46_9BACT</name>
<gene>
    <name evidence="3" type="ORF">J8C06_09205</name>
</gene>
<evidence type="ECO:0000313" key="3">
    <source>
        <dbReference type="EMBL" id="QUW02518.1"/>
    </source>
</evidence>
<dbReference type="InterPro" id="IPR011856">
    <property type="entry name" value="tRNA_endonuc-like_dom_sf"/>
</dbReference>
<dbReference type="HAMAP" id="MF_00048">
    <property type="entry name" value="UPF0102"/>
    <property type="match status" value="1"/>
</dbReference>
<proteinExistence type="inferred from homology"/>
<dbReference type="SUPFAM" id="SSF52980">
    <property type="entry name" value="Restriction endonuclease-like"/>
    <property type="match status" value="1"/>
</dbReference>
<evidence type="ECO:0000256" key="1">
    <source>
        <dbReference type="ARBA" id="ARBA00006738"/>
    </source>
</evidence>
<dbReference type="CDD" id="cd20736">
    <property type="entry name" value="PoNe_Nuclease"/>
    <property type="match status" value="1"/>
</dbReference>
<comment type="similarity">
    <text evidence="1 2">Belongs to the UPF0102 family.</text>
</comment>
<keyword evidence="4" id="KW-1185">Reference proteome</keyword>
<dbReference type="EMBL" id="CP072648">
    <property type="protein sequence ID" value="QUW02518.1"/>
    <property type="molecule type" value="Genomic_DNA"/>
</dbReference>
<dbReference type="InterPro" id="IPR011335">
    <property type="entry name" value="Restrct_endonuc-II-like"/>
</dbReference>
<sequence length="141" mass="15314">MTLTNSADAAAGNGPRDLGREGETLAARFLIQRGMRIVACNVRVPVGRARTGGRVHGEIDIVAFDGPTLVFVEVKTRTTDAVAAPERAVTTAKQRRLRRAAHRYRALIGPAEAPYRFDVATVVWPPAGPPAIQLLKDFFRP</sequence>
<dbReference type="PANTHER" id="PTHR34039">
    <property type="entry name" value="UPF0102 PROTEIN YRAN"/>
    <property type="match status" value="1"/>
</dbReference>
<dbReference type="PANTHER" id="PTHR34039:SF1">
    <property type="entry name" value="UPF0102 PROTEIN YRAN"/>
    <property type="match status" value="1"/>
</dbReference>
<evidence type="ECO:0000313" key="4">
    <source>
        <dbReference type="Proteomes" id="UP000676506"/>
    </source>
</evidence>